<keyword evidence="1" id="KW-0812">Transmembrane</keyword>
<dbReference type="OrthoDB" id="5871808at2759"/>
<keyword evidence="1" id="KW-1133">Transmembrane helix</keyword>
<organism evidence="4 5">
    <name type="scientific">Caenorhabditis nigoni</name>
    <dbReference type="NCBI Taxonomy" id="1611254"/>
    <lineage>
        <taxon>Eukaryota</taxon>
        <taxon>Metazoa</taxon>
        <taxon>Ecdysozoa</taxon>
        <taxon>Nematoda</taxon>
        <taxon>Chromadorea</taxon>
        <taxon>Rhabditida</taxon>
        <taxon>Rhabditina</taxon>
        <taxon>Rhabditomorpha</taxon>
        <taxon>Rhabditoidea</taxon>
        <taxon>Rhabditidae</taxon>
        <taxon>Peloderinae</taxon>
        <taxon>Caenorhabditis</taxon>
    </lineage>
</organism>
<keyword evidence="1" id="KW-0472">Membrane</keyword>
<feature type="signal peptide" evidence="2">
    <location>
        <begin position="1"/>
        <end position="16"/>
    </location>
</feature>
<evidence type="ECO:0000256" key="2">
    <source>
        <dbReference type="SAM" id="SignalP"/>
    </source>
</evidence>
<evidence type="ECO:0000313" key="4">
    <source>
        <dbReference type="EMBL" id="PIC24744.1"/>
    </source>
</evidence>
<dbReference type="Pfam" id="PF02206">
    <property type="entry name" value="WSN"/>
    <property type="match status" value="1"/>
</dbReference>
<evidence type="ECO:0000256" key="1">
    <source>
        <dbReference type="SAM" id="Phobius"/>
    </source>
</evidence>
<dbReference type="EMBL" id="PDUG01000005">
    <property type="protein sequence ID" value="PIC24744.1"/>
    <property type="molecule type" value="Genomic_DNA"/>
</dbReference>
<proteinExistence type="predicted"/>
<feature type="transmembrane region" description="Helical" evidence="1">
    <location>
        <begin position="810"/>
        <end position="835"/>
    </location>
</feature>
<keyword evidence="2" id="KW-0732">Signal</keyword>
<dbReference type="Proteomes" id="UP000230233">
    <property type="component" value="Chromosome V"/>
</dbReference>
<keyword evidence="5" id="KW-1185">Reference proteome</keyword>
<dbReference type="STRING" id="1611254.A0A2G5TBJ9"/>
<feature type="domain" description="Domain of unknown function WSN" evidence="3">
    <location>
        <begin position="67"/>
        <end position="138"/>
    </location>
</feature>
<protein>
    <recommendedName>
        <fullName evidence="3">Domain of unknown function WSN domain-containing protein</fullName>
    </recommendedName>
</protein>
<sequence>MKNFIVLLLIATVSNALDGLYQKPGPLVDQQRLISKTNEFSIDTNPNDSDYDSSDHHRFRRATNTDDKVSLAVERMQMMARLTNAISLQKQLINGTVVSDKLISELLHFGSISPSQIHALKSADVISALELLKSLPSKLTAGINLETLQNSYERMGEILKTLGGIKNVTKWPEKESFTTDINNLADGNGGNFSLVKTIRGVLIDWLFGKELVDNIYKAKTYINSSDAMWLGYLVKQSERILEVSKTLSRPIPKLFDFSNNKTAAESVEFLRKVVIAVEEVYSHKFYTPRGGFQELDAHLTKINNVVKAIKTVRLNFDVITNLFISRAIGETSYTHIPTNGYDDISRLMRDFNNPWFVKTVKDKRLEESLRSIKSLETANVIGNALVSKGSSDQKTDCGKAISEDFDGVGVTKLVETAEEIEEKLNEPHKILEILKINLTDMNLLKSMENIVQIGNIFDINDNETYQPAFEEFKKIALDDTNNFLDVLKSESYKIVNSDNLKVLANDTKQYLGDFGPFLTKQKAPLSMLNCLISRADTKPTVKAITESKKIRYSATYYEEKVDNALEVLELVESTKKDLKMLEMYIKNIKNFKSPESDLLFTLNNDTELSKTIGSSANAIGGMKKAIDAKDKINAVKADFGMVVTEANNAKNLPVEDKKNLNALAALGTLLGPMFDELDSWNSGVSGLTFNSLHSYGKIFLKAKDVHGINLDIMKIRKSLIKLIDEVTDRSKQKKLRKVNDGLGALDGMGTQFSSYVKSFDEATSSLESLEKFFSTFAKSISLKSPTQSEKIVYVKEDNLSHQNSAEGTPAWIIVLIIIISILVLGVIAFAVWRFYWKPKNELSRESCP</sequence>
<dbReference type="InterPro" id="IPR003125">
    <property type="entry name" value="WSN"/>
</dbReference>
<evidence type="ECO:0000259" key="3">
    <source>
        <dbReference type="SMART" id="SM00453"/>
    </source>
</evidence>
<accession>A0A2G5TBJ9</accession>
<name>A0A2G5TBJ9_9PELO</name>
<gene>
    <name evidence="4" type="primary">Cnig_chr_V.g17944</name>
    <name evidence="4" type="ORF">B9Z55_017944</name>
</gene>
<evidence type="ECO:0000313" key="5">
    <source>
        <dbReference type="Proteomes" id="UP000230233"/>
    </source>
</evidence>
<comment type="caution">
    <text evidence="4">The sequence shown here is derived from an EMBL/GenBank/DDBJ whole genome shotgun (WGS) entry which is preliminary data.</text>
</comment>
<dbReference type="PANTHER" id="PTHR32525">
    <property type="entry name" value="PROTEIN-TYROSINE-PHOSPHATASE"/>
    <property type="match status" value="1"/>
</dbReference>
<reference evidence="5" key="1">
    <citation type="submission" date="2017-10" db="EMBL/GenBank/DDBJ databases">
        <title>Rapid genome shrinkage in a self-fertile nematode reveals novel sperm competition proteins.</title>
        <authorList>
            <person name="Yin D."/>
            <person name="Schwarz E.M."/>
            <person name="Thomas C.G."/>
            <person name="Felde R.L."/>
            <person name="Korf I.F."/>
            <person name="Cutter A.D."/>
            <person name="Schartner C.M."/>
            <person name="Ralston E.J."/>
            <person name="Meyer B.J."/>
            <person name="Haag E.S."/>
        </authorList>
    </citation>
    <scope>NUCLEOTIDE SEQUENCE [LARGE SCALE GENOMIC DNA]</scope>
    <source>
        <strain evidence="5">JU1422</strain>
    </source>
</reference>
<dbReference type="SMART" id="SM00453">
    <property type="entry name" value="WSN"/>
    <property type="match status" value="1"/>
</dbReference>
<feature type="chain" id="PRO_5013673837" description="Domain of unknown function WSN domain-containing protein" evidence="2">
    <location>
        <begin position="17"/>
        <end position="848"/>
    </location>
</feature>
<dbReference type="AlphaFoldDB" id="A0A2G5TBJ9"/>